<evidence type="ECO:0000313" key="1">
    <source>
        <dbReference type="EMBL" id="KNC82288.1"/>
    </source>
</evidence>
<dbReference type="AlphaFoldDB" id="A0A0L0G266"/>
<evidence type="ECO:0000313" key="2">
    <source>
        <dbReference type="Proteomes" id="UP000054560"/>
    </source>
</evidence>
<dbReference type="RefSeq" id="XP_014156190.1">
    <property type="nucleotide sequence ID" value="XM_014300715.1"/>
</dbReference>
<name>A0A0L0G266_9EUKA</name>
<accession>A0A0L0G266</accession>
<protein>
    <recommendedName>
        <fullName evidence="3">Reverse transcriptase domain-containing protein</fullName>
    </recommendedName>
</protein>
<sequence>MVAMKEKLLQGKKMRRYCGTPSPSWYLRNPESPLRPRMTEGKMFGHIAGKPWVSVVDCGNAFNQIPLERKSKDILTLDSVRQVQVSYPSIWKHRSVVATPRDTVSSLR</sequence>
<reference evidence="1 2" key="1">
    <citation type="submission" date="2011-02" db="EMBL/GenBank/DDBJ databases">
        <title>The Genome Sequence of Sphaeroforma arctica JP610.</title>
        <authorList>
            <consortium name="The Broad Institute Genome Sequencing Platform"/>
            <person name="Russ C."/>
            <person name="Cuomo C."/>
            <person name="Young S.K."/>
            <person name="Zeng Q."/>
            <person name="Gargeya S."/>
            <person name="Alvarado L."/>
            <person name="Berlin A."/>
            <person name="Chapman S.B."/>
            <person name="Chen Z."/>
            <person name="Freedman E."/>
            <person name="Gellesch M."/>
            <person name="Goldberg J."/>
            <person name="Griggs A."/>
            <person name="Gujja S."/>
            <person name="Heilman E."/>
            <person name="Heiman D."/>
            <person name="Howarth C."/>
            <person name="Mehta T."/>
            <person name="Neiman D."/>
            <person name="Pearson M."/>
            <person name="Roberts A."/>
            <person name="Saif S."/>
            <person name="Shea T."/>
            <person name="Shenoy N."/>
            <person name="Sisk P."/>
            <person name="Stolte C."/>
            <person name="Sykes S."/>
            <person name="White J."/>
            <person name="Yandava C."/>
            <person name="Burger G."/>
            <person name="Gray M.W."/>
            <person name="Holland P.W.H."/>
            <person name="King N."/>
            <person name="Lang F.B.F."/>
            <person name="Roger A.J."/>
            <person name="Ruiz-Trillo I."/>
            <person name="Haas B."/>
            <person name="Nusbaum C."/>
            <person name="Birren B."/>
        </authorList>
    </citation>
    <scope>NUCLEOTIDE SEQUENCE [LARGE SCALE GENOMIC DNA]</scope>
    <source>
        <strain evidence="1 2">JP610</strain>
    </source>
</reference>
<organism evidence="1 2">
    <name type="scientific">Sphaeroforma arctica JP610</name>
    <dbReference type="NCBI Taxonomy" id="667725"/>
    <lineage>
        <taxon>Eukaryota</taxon>
        <taxon>Ichthyosporea</taxon>
        <taxon>Ichthyophonida</taxon>
        <taxon>Sphaeroforma</taxon>
    </lineage>
</organism>
<keyword evidence="2" id="KW-1185">Reference proteome</keyword>
<dbReference type="Proteomes" id="UP000054560">
    <property type="component" value="Unassembled WGS sequence"/>
</dbReference>
<evidence type="ECO:0008006" key="3">
    <source>
        <dbReference type="Google" id="ProtNLM"/>
    </source>
</evidence>
<dbReference type="EMBL" id="KQ241940">
    <property type="protein sequence ID" value="KNC82288.1"/>
    <property type="molecule type" value="Genomic_DNA"/>
</dbReference>
<gene>
    <name evidence="1" type="ORF">SARC_05422</name>
</gene>
<dbReference type="GeneID" id="25905926"/>
<proteinExistence type="predicted"/>